<keyword evidence="3" id="KW-1185">Reference proteome</keyword>
<protein>
    <submittedName>
        <fullName evidence="2">Uncharacterized protein</fullName>
    </submittedName>
</protein>
<comment type="caution">
    <text evidence="2">The sequence shown here is derived from an EMBL/GenBank/DDBJ whole genome shotgun (WGS) entry which is preliminary data.</text>
</comment>
<feature type="region of interest" description="Disordered" evidence="1">
    <location>
        <begin position="563"/>
        <end position="593"/>
    </location>
</feature>
<evidence type="ECO:0000313" key="3">
    <source>
        <dbReference type="Proteomes" id="UP001175000"/>
    </source>
</evidence>
<reference evidence="2" key="1">
    <citation type="submission" date="2023-06" db="EMBL/GenBank/DDBJ databases">
        <title>Genome-scale phylogeny and comparative genomics of the fungal order Sordariales.</title>
        <authorList>
            <consortium name="Lawrence Berkeley National Laboratory"/>
            <person name="Hensen N."/>
            <person name="Bonometti L."/>
            <person name="Westerberg I."/>
            <person name="Brannstrom I.O."/>
            <person name="Guillou S."/>
            <person name="Cros-Aarteil S."/>
            <person name="Calhoun S."/>
            <person name="Haridas S."/>
            <person name="Kuo A."/>
            <person name="Mondo S."/>
            <person name="Pangilinan J."/>
            <person name="Riley R."/>
            <person name="Labutti K."/>
            <person name="Andreopoulos B."/>
            <person name="Lipzen A."/>
            <person name="Chen C."/>
            <person name="Yanf M."/>
            <person name="Daum C."/>
            <person name="Ng V."/>
            <person name="Clum A."/>
            <person name="Steindorff A."/>
            <person name="Ohm R."/>
            <person name="Martin F."/>
            <person name="Silar P."/>
            <person name="Natvig D."/>
            <person name="Lalanne C."/>
            <person name="Gautier V."/>
            <person name="Ament-Velasquez S.L."/>
            <person name="Kruys A."/>
            <person name="Hutchinson M.I."/>
            <person name="Powell A.J."/>
            <person name="Barry K."/>
            <person name="Miller A.N."/>
            <person name="Grigoriev I.V."/>
            <person name="Debuchy R."/>
            <person name="Gladieux P."/>
            <person name="Thoren M.H."/>
            <person name="Johannesson H."/>
        </authorList>
    </citation>
    <scope>NUCLEOTIDE SEQUENCE</scope>
    <source>
        <strain evidence="2">CBS 606.72</strain>
    </source>
</reference>
<accession>A0AA39WX22</accession>
<feature type="compositionally biased region" description="Low complexity" evidence="1">
    <location>
        <begin position="778"/>
        <end position="789"/>
    </location>
</feature>
<name>A0AA39WX22_9PEZI</name>
<feature type="compositionally biased region" description="Polar residues" evidence="1">
    <location>
        <begin position="108"/>
        <end position="123"/>
    </location>
</feature>
<feature type="region of interest" description="Disordered" evidence="1">
    <location>
        <begin position="1"/>
        <end position="216"/>
    </location>
</feature>
<feature type="region of interest" description="Disordered" evidence="1">
    <location>
        <begin position="773"/>
        <end position="810"/>
    </location>
</feature>
<feature type="compositionally biased region" description="Polar residues" evidence="1">
    <location>
        <begin position="659"/>
        <end position="679"/>
    </location>
</feature>
<gene>
    <name evidence="2" type="ORF">B0T14DRAFT_553144</name>
</gene>
<feature type="compositionally biased region" description="Pro residues" evidence="1">
    <location>
        <begin position="258"/>
        <end position="267"/>
    </location>
</feature>
<feature type="compositionally biased region" description="Basic and acidic residues" evidence="1">
    <location>
        <begin position="272"/>
        <end position="295"/>
    </location>
</feature>
<organism evidence="2 3">
    <name type="scientific">Immersiella caudata</name>
    <dbReference type="NCBI Taxonomy" id="314043"/>
    <lineage>
        <taxon>Eukaryota</taxon>
        <taxon>Fungi</taxon>
        <taxon>Dikarya</taxon>
        <taxon>Ascomycota</taxon>
        <taxon>Pezizomycotina</taxon>
        <taxon>Sordariomycetes</taxon>
        <taxon>Sordariomycetidae</taxon>
        <taxon>Sordariales</taxon>
        <taxon>Lasiosphaeriaceae</taxon>
        <taxon>Immersiella</taxon>
    </lineage>
</organism>
<feature type="compositionally biased region" description="Basic and acidic residues" evidence="1">
    <location>
        <begin position="1"/>
        <end position="12"/>
    </location>
</feature>
<dbReference type="EMBL" id="JAULSU010000003">
    <property type="protein sequence ID" value="KAK0622830.1"/>
    <property type="molecule type" value="Genomic_DNA"/>
</dbReference>
<feature type="region of interest" description="Disordered" evidence="1">
    <location>
        <begin position="643"/>
        <end position="679"/>
    </location>
</feature>
<feature type="region of interest" description="Disordered" evidence="1">
    <location>
        <begin position="258"/>
        <end position="307"/>
    </location>
</feature>
<evidence type="ECO:0000313" key="2">
    <source>
        <dbReference type="EMBL" id="KAK0622830.1"/>
    </source>
</evidence>
<feature type="compositionally biased region" description="Acidic residues" evidence="1">
    <location>
        <begin position="568"/>
        <end position="578"/>
    </location>
</feature>
<feature type="compositionally biased region" description="Acidic residues" evidence="1">
    <location>
        <begin position="19"/>
        <end position="34"/>
    </location>
</feature>
<proteinExistence type="predicted"/>
<evidence type="ECO:0000256" key="1">
    <source>
        <dbReference type="SAM" id="MobiDB-lite"/>
    </source>
</evidence>
<sequence>MSSPEHVNRGKLEIVQPQFDDDGYGDLFGCEEDGSFGGDPRAAEDASPLYQPEEQNDAPETAPASAPELPMPQPAYELLMPEPVAPERRVPEQVLELPMSEPSAPKPQMSQQAPELSMTSHWTPPSHPPDSRPEPPMTPQGRRFPGNHNVDFAGRNQQQYLQEGLAANISPKTRNVMGPPSPRPAHGFTRQSLGRMPSAGRSRPPSANALNPQRLSTRSMTRALEEGFDPNQPPMRPKSLDPNEALKQGKYKIIRLLAPPPSPPLPPIAGGKDAKKISNNRKLKDDPENQPERFYKAPTPTEPWGPVPTEGAKPIFEYFKKSPELWPHKTYTRDQLLLFFLGTWRKPKREGKLTIWIQNTPAQSNERYTAGANSGKCRWVGCPAKTNTILKGFLRVAFDEHPKLTTRGITNPFQMAGYMHLYCFEEIFDLGFLVHWADLIWGFQVRPDVRVLPKESSNRMSLVRDHSELLEVYLEWKMDQGRRVLPKAKTVEAGQPKRHGLEALQPSRPRREADYLWRRLTEAHLQLEVRGRAATRDRRGGANIGEHKGDLRKFLALKGEMKRQLEDSGGEEDDDDGSVIEVPAPKKQKVATRPDQLHVTSLTNEMIHPVLNPPQLVNTTETMLELFGGTEPSNFQAMPNYNPQGGFISTDPSYPQADVNPQANYPQADFNPQASYPQADVNSQANNQTFYPPQQASPVQSLEQLHAIHTQEQNRPLTRAMSRASAEAVQNTLASPGLLNGPVMDEVFDVIAPQPQHIRDQIFSEAPAHVAEELQTRLASLPGESASAPAPAPAPERDPASDGAIYEDYQ</sequence>
<dbReference type="AlphaFoldDB" id="A0AA39WX22"/>
<dbReference type="Proteomes" id="UP001175000">
    <property type="component" value="Unassembled WGS sequence"/>
</dbReference>